<reference evidence="5" key="1">
    <citation type="journal article" date="2019" name="Int. J. Syst. Evol. Microbiol.">
        <title>The Global Catalogue of Microorganisms (GCM) 10K type strain sequencing project: providing services to taxonomists for standard genome sequencing and annotation.</title>
        <authorList>
            <consortium name="The Broad Institute Genomics Platform"/>
            <consortium name="The Broad Institute Genome Sequencing Center for Infectious Disease"/>
            <person name="Wu L."/>
            <person name="Ma J."/>
        </authorList>
    </citation>
    <scope>NUCLEOTIDE SEQUENCE [LARGE SCALE GENOMIC DNA]</scope>
    <source>
        <strain evidence="5">ZS-35-S2</strain>
    </source>
</reference>
<dbReference type="InterPro" id="IPR029068">
    <property type="entry name" value="Glyas_Bleomycin-R_OHBP_Dase"/>
</dbReference>
<evidence type="ECO:0000313" key="5">
    <source>
        <dbReference type="Proteomes" id="UP001597371"/>
    </source>
</evidence>
<dbReference type="RefSeq" id="WP_377946452.1">
    <property type="nucleotide sequence ID" value="NZ_CP072611.1"/>
</dbReference>
<comment type="caution">
    <text evidence="4">The sequence shown here is derived from an EMBL/GenBank/DDBJ whole genome shotgun (WGS) entry which is preliminary data.</text>
</comment>
<sequence length="139" mass="14548">MLFGRLNHVGIAVPSMEEAQERYRALFGAGAVGEPVDLPAHGVTACFVSTGNSEIELIAPLGEASPLAAFLEKSPAGAQHHLCFEVADLPAALRALKAEGRRVLGEPRIGAHGTLVAFLHPKDMGGILTEIMEAPHAGH</sequence>
<dbReference type="InterPro" id="IPR037523">
    <property type="entry name" value="VOC_core"/>
</dbReference>
<dbReference type="NCBIfam" id="TIGR03081">
    <property type="entry name" value="metmalonyl_epim"/>
    <property type="match status" value="1"/>
</dbReference>
<evidence type="ECO:0000259" key="3">
    <source>
        <dbReference type="PROSITE" id="PS51819"/>
    </source>
</evidence>
<feature type="domain" description="VOC" evidence="3">
    <location>
        <begin position="5"/>
        <end position="134"/>
    </location>
</feature>
<dbReference type="CDD" id="cd07249">
    <property type="entry name" value="MMCE"/>
    <property type="match status" value="1"/>
</dbReference>
<dbReference type="EC" id="5.1.99.1" evidence="4"/>
<organism evidence="4 5">
    <name type="scientific">Aureimonas populi</name>
    <dbReference type="NCBI Taxonomy" id="1701758"/>
    <lineage>
        <taxon>Bacteria</taxon>
        <taxon>Pseudomonadati</taxon>
        <taxon>Pseudomonadota</taxon>
        <taxon>Alphaproteobacteria</taxon>
        <taxon>Hyphomicrobiales</taxon>
        <taxon>Aurantimonadaceae</taxon>
        <taxon>Aureimonas</taxon>
    </lineage>
</organism>
<gene>
    <name evidence="4" type="primary">mce</name>
    <name evidence="4" type="ORF">ACFSKQ_10725</name>
</gene>
<comment type="similarity">
    <text evidence="1">Belongs to the methylmalonyl-CoA epimerase family.</text>
</comment>
<dbReference type="InterPro" id="IPR051785">
    <property type="entry name" value="MMCE/EMCE_epimerase"/>
</dbReference>
<dbReference type="Proteomes" id="UP001597371">
    <property type="component" value="Unassembled WGS sequence"/>
</dbReference>
<dbReference type="SUPFAM" id="SSF54593">
    <property type="entry name" value="Glyoxalase/Bleomycin resistance protein/Dihydroxybiphenyl dioxygenase"/>
    <property type="match status" value="1"/>
</dbReference>
<dbReference type="EMBL" id="JBHUIJ010000013">
    <property type="protein sequence ID" value="MFD2237931.1"/>
    <property type="molecule type" value="Genomic_DNA"/>
</dbReference>
<dbReference type="Gene3D" id="3.10.180.10">
    <property type="entry name" value="2,3-Dihydroxybiphenyl 1,2-Dioxygenase, domain 1"/>
    <property type="match status" value="1"/>
</dbReference>
<keyword evidence="2" id="KW-0479">Metal-binding</keyword>
<evidence type="ECO:0000256" key="1">
    <source>
        <dbReference type="ARBA" id="ARBA00009308"/>
    </source>
</evidence>
<accession>A0ABW5CN58</accession>
<dbReference type="PROSITE" id="PS51819">
    <property type="entry name" value="VOC"/>
    <property type="match status" value="1"/>
</dbReference>
<proteinExistence type="inferred from homology"/>
<dbReference type="GO" id="GO:0004493">
    <property type="term" value="F:methylmalonyl-CoA epimerase activity"/>
    <property type="evidence" value="ECO:0007669"/>
    <property type="project" value="UniProtKB-EC"/>
</dbReference>
<protein>
    <submittedName>
        <fullName evidence="4">Methylmalonyl-CoA epimerase</fullName>
        <ecNumber evidence="4">5.1.99.1</ecNumber>
    </submittedName>
</protein>
<evidence type="ECO:0000256" key="2">
    <source>
        <dbReference type="ARBA" id="ARBA00022723"/>
    </source>
</evidence>
<name>A0ABW5CN58_9HYPH</name>
<keyword evidence="5" id="KW-1185">Reference proteome</keyword>
<dbReference type="InterPro" id="IPR017515">
    <property type="entry name" value="MeMalonyl-CoA_epimerase"/>
</dbReference>
<dbReference type="Pfam" id="PF13669">
    <property type="entry name" value="Glyoxalase_4"/>
    <property type="match status" value="1"/>
</dbReference>
<evidence type="ECO:0000313" key="4">
    <source>
        <dbReference type="EMBL" id="MFD2237931.1"/>
    </source>
</evidence>
<dbReference type="PANTHER" id="PTHR43048:SF3">
    <property type="entry name" value="METHYLMALONYL-COA EPIMERASE, MITOCHONDRIAL"/>
    <property type="match status" value="1"/>
</dbReference>
<keyword evidence="4" id="KW-0413">Isomerase</keyword>
<dbReference type="PANTHER" id="PTHR43048">
    <property type="entry name" value="METHYLMALONYL-COA EPIMERASE"/>
    <property type="match status" value="1"/>
</dbReference>